<dbReference type="EMBL" id="VFPA01000001">
    <property type="protein sequence ID" value="TQM14012.1"/>
    <property type="molecule type" value="Genomic_DNA"/>
</dbReference>
<name>A0A543DXF5_9PSEU</name>
<proteinExistence type="predicted"/>
<sequence length="431" mass="44742">MRRGCSATIGGVPRPLRRFLAPLTDGLTYRRFVHLLLGAVILLPYVGLGALITTSMTSGDLDVFGALLVVVPGVVIAFGVALVPGVRALAITAARALLGATVPEPDPATADSWPARRRAAGWLVLNAAAGAVTALVTLAVLPITIGFLFAPWLALRPFPTGGGAWWLPPVGLVLPVLLLHAASASGAALARLAPRVLGPTPTERMAAELAEAHAAERALAERNRLARELHDSVGHALTITTLQAGAAARVLETDPAFVARALDAIAEAGRSALADLDHVLGLLRNGSDGTDGADDRAPQPDLGDLDALVDGARSAGVAVELHRDGATDAVPRAVSREAYRIVQEGLTNALRHAGPVPVAVRVAVRDDAVELELTNPLGDARARPRTGGGRGLAGMRERVTVLRGELCAGGDEERWRVTARLPLAGTRRMPG</sequence>
<dbReference type="CDD" id="cd16917">
    <property type="entry name" value="HATPase_UhpB-NarQ-NarX-like"/>
    <property type="match status" value="1"/>
</dbReference>
<comment type="caution">
    <text evidence="11">The sequence shown here is derived from an EMBL/GenBank/DDBJ whole genome shotgun (WGS) entry which is preliminary data.</text>
</comment>
<dbReference type="Pfam" id="PF07730">
    <property type="entry name" value="HisKA_3"/>
    <property type="match status" value="1"/>
</dbReference>
<dbReference type="Gene3D" id="3.30.565.10">
    <property type="entry name" value="Histidine kinase-like ATPase, C-terminal domain"/>
    <property type="match status" value="1"/>
</dbReference>
<keyword evidence="6 11" id="KW-0418">Kinase</keyword>
<dbReference type="GO" id="GO:0046983">
    <property type="term" value="F:protein dimerization activity"/>
    <property type="evidence" value="ECO:0007669"/>
    <property type="project" value="InterPro"/>
</dbReference>
<evidence type="ECO:0000256" key="5">
    <source>
        <dbReference type="ARBA" id="ARBA00022741"/>
    </source>
</evidence>
<dbReference type="Proteomes" id="UP000315677">
    <property type="component" value="Unassembled WGS sequence"/>
</dbReference>
<protein>
    <recommendedName>
        <fullName evidence="2">histidine kinase</fullName>
        <ecNumber evidence="2">2.7.13.3</ecNumber>
    </recommendedName>
</protein>
<dbReference type="PANTHER" id="PTHR24421:SF10">
    <property type="entry name" value="NITRATE_NITRITE SENSOR PROTEIN NARQ"/>
    <property type="match status" value="1"/>
</dbReference>
<keyword evidence="3" id="KW-0597">Phosphoprotein</keyword>
<dbReference type="EC" id="2.7.13.3" evidence="2"/>
<keyword evidence="7" id="KW-0067">ATP-binding</keyword>
<dbReference type="PANTHER" id="PTHR24421">
    <property type="entry name" value="NITRATE/NITRITE SENSOR PROTEIN NARX-RELATED"/>
    <property type="match status" value="1"/>
</dbReference>
<keyword evidence="8" id="KW-0902">Two-component regulatory system</keyword>
<feature type="transmembrane region" description="Helical" evidence="9">
    <location>
        <begin position="170"/>
        <end position="190"/>
    </location>
</feature>
<evidence type="ECO:0000313" key="12">
    <source>
        <dbReference type="Proteomes" id="UP000315677"/>
    </source>
</evidence>
<keyword evidence="9" id="KW-1133">Transmembrane helix</keyword>
<keyword evidence="5" id="KW-0547">Nucleotide-binding</keyword>
<dbReference type="GO" id="GO:0000155">
    <property type="term" value="F:phosphorelay sensor kinase activity"/>
    <property type="evidence" value="ECO:0007669"/>
    <property type="project" value="InterPro"/>
</dbReference>
<dbReference type="InterPro" id="IPR050482">
    <property type="entry name" value="Sensor_HK_TwoCompSys"/>
</dbReference>
<accession>A0A543DXF5</accession>
<dbReference type="GO" id="GO:0005524">
    <property type="term" value="F:ATP binding"/>
    <property type="evidence" value="ECO:0007669"/>
    <property type="project" value="UniProtKB-KW"/>
</dbReference>
<feature type="domain" description="Signal transduction histidine kinase subgroup 3 dimerisation and phosphoacceptor" evidence="10">
    <location>
        <begin position="221"/>
        <end position="286"/>
    </location>
</feature>
<evidence type="ECO:0000256" key="3">
    <source>
        <dbReference type="ARBA" id="ARBA00022553"/>
    </source>
</evidence>
<keyword evidence="4" id="KW-0808">Transferase</keyword>
<evidence type="ECO:0000256" key="9">
    <source>
        <dbReference type="SAM" id="Phobius"/>
    </source>
</evidence>
<gene>
    <name evidence="11" type="ORF">FB558_0769</name>
</gene>
<evidence type="ECO:0000256" key="4">
    <source>
        <dbReference type="ARBA" id="ARBA00022679"/>
    </source>
</evidence>
<dbReference type="AlphaFoldDB" id="A0A543DXF5"/>
<evidence type="ECO:0000256" key="6">
    <source>
        <dbReference type="ARBA" id="ARBA00022777"/>
    </source>
</evidence>
<keyword evidence="12" id="KW-1185">Reference proteome</keyword>
<evidence type="ECO:0000313" key="11">
    <source>
        <dbReference type="EMBL" id="TQM14012.1"/>
    </source>
</evidence>
<keyword evidence="9" id="KW-0812">Transmembrane</keyword>
<evidence type="ECO:0000256" key="7">
    <source>
        <dbReference type="ARBA" id="ARBA00022840"/>
    </source>
</evidence>
<feature type="transmembrane region" description="Helical" evidence="9">
    <location>
        <begin position="123"/>
        <end position="150"/>
    </location>
</feature>
<evidence type="ECO:0000256" key="8">
    <source>
        <dbReference type="ARBA" id="ARBA00023012"/>
    </source>
</evidence>
<feature type="transmembrane region" description="Helical" evidence="9">
    <location>
        <begin position="32"/>
        <end position="52"/>
    </location>
</feature>
<evidence type="ECO:0000256" key="1">
    <source>
        <dbReference type="ARBA" id="ARBA00000085"/>
    </source>
</evidence>
<dbReference type="SUPFAM" id="SSF55874">
    <property type="entry name" value="ATPase domain of HSP90 chaperone/DNA topoisomerase II/histidine kinase"/>
    <property type="match status" value="1"/>
</dbReference>
<feature type="transmembrane region" description="Helical" evidence="9">
    <location>
        <begin position="64"/>
        <end position="86"/>
    </location>
</feature>
<reference evidence="11 12" key="1">
    <citation type="submission" date="2019-06" db="EMBL/GenBank/DDBJ databases">
        <title>Sequencing the genomes of 1000 actinobacteria strains.</title>
        <authorList>
            <person name="Klenk H.-P."/>
        </authorList>
    </citation>
    <scope>NUCLEOTIDE SEQUENCE [LARGE SCALE GENOMIC DNA]</scope>
    <source>
        <strain evidence="11 12">DSM 45301</strain>
    </source>
</reference>
<comment type="catalytic activity">
    <reaction evidence="1">
        <text>ATP + protein L-histidine = ADP + protein N-phospho-L-histidine.</text>
        <dbReference type="EC" id="2.7.13.3"/>
    </reaction>
</comment>
<organism evidence="11 12">
    <name type="scientific">Pseudonocardia kunmingensis</name>
    <dbReference type="NCBI Taxonomy" id="630975"/>
    <lineage>
        <taxon>Bacteria</taxon>
        <taxon>Bacillati</taxon>
        <taxon>Actinomycetota</taxon>
        <taxon>Actinomycetes</taxon>
        <taxon>Pseudonocardiales</taxon>
        <taxon>Pseudonocardiaceae</taxon>
        <taxon>Pseudonocardia</taxon>
    </lineage>
</organism>
<dbReference type="Gene3D" id="1.20.5.1930">
    <property type="match status" value="1"/>
</dbReference>
<dbReference type="InterPro" id="IPR036890">
    <property type="entry name" value="HATPase_C_sf"/>
</dbReference>
<dbReference type="InterPro" id="IPR011712">
    <property type="entry name" value="Sig_transdc_His_kin_sub3_dim/P"/>
</dbReference>
<keyword evidence="9" id="KW-0472">Membrane</keyword>
<evidence type="ECO:0000256" key="2">
    <source>
        <dbReference type="ARBA" id="ARBA00012438"/>
    </source>
</evidence>
<evidence type="ECO:0000259" key="10">
    <source>
        <dbReference type="Pfam" id="PF07730"/>
    </source>
</evidence>
<dbReference type="GO" id="GO:0016020">
    <property type="term" value="C:membrane"/>
    <property type="evidence" value="ECO:0007669"/>
    <property type="project" value="InterPro"/>
</dbReference>